<keyword evidence="1" id="KW-0175">Coiled coil</keyword>
<proteinExistence type="predicted"/>
<dbReference type="AlphaFoldDB" id="A0A5S3V7F3"/>
<name>A0A5S3V7F3_9GAMM</name>
<evidence type="ECO:0000256" key="1">
    <source>
        <dbReference type="SAM" id="Coils"/>
    </source>
</evidence>
<accession>A0A5S3V7F3</accession>
<dbReference type="EMBL" id="PNBX01000048">
    <property type="protein sequence ID" value="TMO67797.1"/>
    <property type="molecule type" value="Genomic_DNA"/>
</dbReference>
<dbReference type="InterPro" id="IPR016866">
    <property type="entry name" value="UCP028069"/>
</dbReference>
<reference evidence="2" key="3">
    <citation type="submission" date="2019-09" db="EMBL/GenBank/DDBJ databases">
        <title>Co-occurence of chitin degradation, pigmentation and bioactivity in marine Pseudoalteromonas.</title>
        <authorList>
            <person name="Sonnenschein E.C."/>
            <person name="Bech P.K."/>
        </authorList>
    </citation>
    <scope>NUCLEOTIDE SEQUENCE</scope>
    <source>
        <strain evidence="2">S3790</strain>
        <strain evidence="3 4">S3895</strain>
    </source>
</reference>
<sequence length="261" mass="29690">MNFLFVMTALSLHGVSSTSQSDYELMQQWLDLESQRGKLESTWQTNKQFLKNQISLLSEEKKSLQALLLNAKNAQNEVDEKRLALTEKQVQYERNQNLVENELSKGENFITRVLPMLPPPLQSELQIKSEKLKQNTINLSERLEIYLGLYKSVDEFNSRIALNTSNMTVSIKGKETEVLVSQIYLGLSQAWYLSADGSAYGFGRTEQSGWQWYHGEAVSSVLPSMNLPEQIKKIRGILEKPTTAEFVSLPLSLPSLNKELL</sequence>
<organism evidence="2 5">
    <name type="scientific">Pseudoalteromonas aurantia</name>
    <dbReference type="NCBI Taxonomy" id="43654"/>
    <lineage>
        <taxon>Bacteria</taxon>
        <taxon>Pseudomonadati</taxon>
        <taxon>Pseudomonadota</taxon>
        <taxon>Gammaproteobacteria</taxon>
        <taxon>Alteromonadales</taxon>
        <taxon>Pseudoalteromonadaceae</taxon>
        <taxon>Pseudoalteromonas</taxon>
    </lineage>
</organism>
<protein>
    <recommendedName>
        <fullName evidence="6">DUF3450 domain-containing protein</fullName>
    </recommendedName>
</protein>
<dbReference type="OrthoDB" id="5703905at2"/>
<dbReference type="EMBL" id="PNBW01000016">
    <property type="protein sequence ID" value="TMO78167.1"/>
    <property type="molecule type" value="Genomic_DNA"/>
</dbReference>
<feature type="coiled-coil region" evidence="1">
    <location>
        <begin position="47"/>
        <end position="91"/>
    </location>
</feature>
<reference evidence="4 5" key="1">
    <citation type="submission" date="2018-01" db="EMBL/GenBank/DDBJ databases">
        <authorList>
            <person name="Paulsen S."/>
            <person name="Gram L.K."/>
        </authorList>
    </citation>
    <scope>NUCLEOTIDE SEQUENCE [LARGE SCALE GENOMIC DNA]</scope>
    <source>
        <strain evidence="2 5">S3790</strain>
        <strain evidence="3 4">S3895</strain>
    </source>
</reference>
<evidence type="ECO:0000313" key="2">
    <source>
        <dbReference type="EMBL" id="TMO67797.1"/>
    </source>
</evidence>
<evidence type="ECO:0000313" key="5">
    <source>
        <dbReference type="Proteomes" id="UP000307217"/>
    </source>
</evidence>
<comment type="caution">
    <text evidence="2">The sequence shown here is derived from an EMBL/GenBank/DDBJ whole genome shotgun (WGS) entry which is preliminary data.</text>
</comment>
<evidence type="ECO:0000313" key="3">
    <source>
        <dbReference type="EMBL" id="TMO78167.1"/>
    </source>
</evidence>
<keyword evidence="4" id="KW-1185">Reference proteome</keyword>
<dbReference type="RefSeq" id="WP_138592084.1">
    <property type="nucleotide sequence ID" value="NZ_PNBW01000016.1"/>
</dbReference>
<reference evidence="5" key="2">
    <citation type="submission" date="2019-06" db="EMBL/GenBank/DDBJ databases">
        <title>Co-occurence of chitin degradation, pigmentation and bioactivity in marine Pseudoalteromonas.</title>
        <authorList>
            <person name="Sonnenschein E.C."/>
            <person name="Bech P.K."/>
        </authorList>
    </citation>
    <scope>NUCLEOTIDE SEQUENCE [LARGE SCALE GENOMIC DNA]</scope>
    <source>
        <strain evidence="5">S3790</strain>
    </source>
</reference>
<evidence type="ECO:0000313" key="4">
    <source>
        <dbReference type="Proteomes" id="UP000307164"/>
    </source>
</evidence>
<dbReference type="Pfam" id="PF11932">
    <property type="entry name" value="DUF3450"/>
    <property type="match status" value="1"/>
</dbReference>
<dbReference type="Proteomes" id="UP000307164">
    <property type="component" value="Unassembled WGS sequence"/>
</dbReference>
<gene>
    <name evidence="2" type="ORF">CWC19_11935</name>
    <name evidence="3" type="ORF">CWC20_02040</name>
</gene>
<evidence type="ECO:0008006" key="6">
    <source>
        <dbReference type="Google" id="ProtNLM"/>
    </source>
</evidence>
<dbReference type="Proteomes" id="UP000307217">
    <property type="component" value="Unassembled WGS sequence"/>
</dbReference>